<dbReference type="GeneID" id="19486942"/>
<evidence type="ECO:0000259" key="1">
    <source>
        <dbReference type="SMART" id="SM00382"/>
    </source>
</evidence>
<keyword evidence="2" id="KW-0067">ATP-binding</keyword>
<dbReference type="Gene3D" id="3.40.50.300">
    <property type="entry name" value="P-loop containing nucleotide triphosphate hydrolases"/>
    <property type="match status" value="1"/>
</dbReference>
<reference evidence="2 3" key="1">
    <citation type="journal article" date="2014" name="Genome Announc.">
        <title>Complete Genome Sequences of Two Escherichia coli O157:H7 Phages Effective in Limiting Contamination of Food Products.</title>
        <authorList>
            <person name="Hong Y."/>
            <person name="Pan Y."/>
            <person name="Harman N.J."/>
            <person name="Ebner P.D."/>
        </authorList>
    </citation>
    <scope>NUCLEOTIDE SEQUENCE [LARGE SCALE GENOMIC DNA]</scope>
</reference>
<feature type="domain" description="AAA+ ATPase" evidence="1">
    <location>
        <begin position="19"/>
        <end position="253"/>
    </location>
</feature>
<name>A0A023MHD5_9CAUD</name>
<keyword evidence="2" id="KW-0547">Nucleotide-binding</keyword>
<dbReference type="EMBL" id="KJ190158">
    <property type="protein sequence ID" value="AHN83805.1"/>
    <property type="molecule type" value="Genomic_DNA"/>
</dbReference>
<keyword evidence="3" id="KW-1185">Reference proteome</keyword>
<protein>
    <submittedName>
        <fullName evidence="2">Putative helicase</fullName>
    </submittedName>
</protein>
<evidence type="ECO:0000313" key="3">
    <source>
        <dbReference type="Proteomes" id="UP000026907"/>
    </source>
</evidence>
<proteinExistence type="predicted"/>
<evidence type="ECO:0000313" key="2">
    <source>
        <dbReference type="EMBL" id="AHN83805.1"/>
    </source>
</evidence>
<dbReference type="Proteomes" id="UP000026907">
    <property type="component" value="Segment"/>
</dbReference>
<dbReference type="PANTHER" id="PTHR47642">
    <property type="entry name" value="ATP-DEPENDENT DNA HELICASE"/>
    <property type="match status" value="1"/>
</dbReference>
<dbReference type="KEGG" id="vg:19486942"/>
<dbReference type="RefSeq" id="YP_009031126.1">
    <property type="nucleotide sequence ID" value="NC_024134.1"/>
</dbReference>
<dbReference type="GO" id="GO:0000723">
    <property type="term" value="P:telomere maintenance"/>
    <property type="evidence" value="ECO:0007669"/>
    <property type="project" value="InterPro"/>
</dbReference>
<dbReference type="SUPFAM" id="SSF52540">
    <property type="entry name" value="P-loop containing nucleoside triphosphate hydrolases"/>
    <property type="match status" value="2"/>
</dbReference>
<dbReference type="Pfam" id="PF05970">
    <property type="entry name" value="PIF1"/>
    <property type="match status" value="1"/>
</dbReference>
<dbReference type="InterPro" id="IPR051055">
    <property type="entry name" value="PIF1_helicase"/>
</dbReference>
<keyword evidence="2" id="KW-0378">Hydrolase</keyword>
<dbReference type="InterPro" id="IPR027417">
    <property type="entry name" value="P-loop_NTPase"/>
</dbReference>
<accession>A0A023MHD5</accession>
<dbReference type="InterPro" id="IPR003593">
    <property type="entry name" value="AAA+_ATPase"/>
</dbReference>
<keyword evidence="2" id="KW-0347">Helicase</keyword>
<dbReference type="CDD" id="cd18809">
    <property type="entry name" value="SF1_C_RecD"/>
    <property type="match status" value="1"/>
</dbReference>
<organism evidence="2 3">
    <name type="scientific">Escherichia phage FFH2</name>
    <dbReference type="NCBI Taxonomy" id="1446490"/>
    <lineage>
        <taxon>Viruses</taxon>
        <taxon>Duplodnaviria</taxon>
        <taxon>Heunggongvirae</taxon>
        <taxon>Uroviricota</taxon>
        <taxon>Caudoviricetes</taxon>
        <taxon>Vequintavirinae</taxon>
        <taxon>Vequintavirus</taxon>
        <taxon>Vequintavirus PDX</taxon>
        <taxon>Vequintavirus FFH2</taxon>
    </lineage>
</organism>
<dbReference type="SMART" id="SM00382">
    <property type="entry name" value="AAA"/>
    <property type="match status" value="1"/>
</dbReference>
<dbReference type="GO" id="GO:0006281">
    <property type="term" value="P:DNA repair"/>
    <property type="evidence" value="ECO:0007669"/>
    <property type="project" value="InterPro"/>
</dbReference>
<sequence>MEKGQYDVGTDAALIAIMSGENVFVSGPAGCGKTYLINMIQSMYGDSCITVAPTGVAALNVNGATAHRTFDLAAGVSMESDWTAIRAKTAKPLKSKAFTILIIDEISMIRADKFIEMDRKLRFLRKNDKPFGGIQVILFGDFYQAPPVVSSMEKEAYFNFYHTDLCCYTESWKELDLHNIALIDQFRQESIRFATMLNCVREGRRIKEVVAELNARCYKGGVPTDALTICATNKQAEEVNRRFYDAINAPEKVYTGEMKGKFPSTLPVEQEMKLKIGMKVMITANDVDPTHKVPYYVNGTRATIVKFKNKAVVVELEDGTQVDIEQRLWENNEYKPSQRYNIAERKMEKFIERVVIGSYKQLPLKSGYAVTSHKSQGLTLDCYNLDLGKNGAFSPGMTYVALSRVKTIQGINLLRPLREVDIIVDPRVVEFYNTTFPDLDKIVRKDFETRAEEGDV</sequence>
<dbReference type="InterPro" id="IPR010285">
    <property type="entry name" value="DNA_helicase_pif1-like_DEAD"/>
</dbReference>
<dbReference type="PANTHER" id="PTHR47642:SF6">
    <property type="entry name" value="ATP-DEPENDENT DNA HELICASE"/>
    <property type="match status" value="1"/>
</dbReference>
<dbReference type="GO" id="GO:0003678">
    <property type="term" value="F:DNA helicase activity"/>
    <property type="evidence" value="ECO:0007669"/>
    <property type="project" value="InterPro"/>
</dbReference>